<dbReference type="OrthoDB" id="5174360at2"/>
<keyword evidence="2" id="KW-1185">Reference proteome</keyword>
<sequence>MSADLPERLEVTAILDPRPRYRGTSHEDATARAMGFPAALLPGVFVYGHAVRLAVIGWGADWLARGRAQVRFRRPVYAGDRLVVTRGALAREADGVAAPVTVTRGTEGEVVLDGRLGLADRPPDPPTTLPLPPTFMPKRAIRPGDFAPPLQLGSGETVLSPDFVAESRADFHETEAIFVERGLVHPGCLLRRTMEDAVANLALPMPLIFAGAEVENLAPAPVGARYATSSRIVSVSEARGKHYFETEEWLLADGHPVARHVRRNLYAMSRASVS</sequence>
<dbReference type="SUPFAM" id="SSF54637">
    <property type="entry name" value="Thioesterase/thiol ester dehydrase-isomerase"/>
    <property type="match status" value="2"/>
</dbReference>
<dbReference type="Gene3D" id="3.10.129.10">
    <property type="entry name" value="Hotdog Thioesterase"/>
    <property type="match status" value="1"/>
</dbReference>
<proteinExistence type="predicted"/>
<dbReference type="AlphaFoldDB" id="A0A2W7NJU8"/>
<dbReference type="EMBL" id="QKZL01000005">
    <property type="protein sequence ID" value="PZX16974.1"/>
    <property type="molecule type" value="Genomic_DNA"/>
</dbReference>
<protein>
    <submittedName>
        <fullName evidence="1">MaoC dehydratase-like protein</fullName>
    </submittedName>
</protein>
<gene>
    <name evidence="1" type="ORF">LX81_01604</name>
</gene>
<dbReference type="CDD" id="cd03441">
    <property type="entry name" value="R_hydratase_like"/>
    <property type="match status" value="1"/>
</dbReference>
<dbReference type="RefSeq" id="WP_111536767.1">
    <property type="nucleotide sequence ID" value="NZ_QKZL01000005.1"/>
</dbReference>
<name>A0A2W7NJU8_9RHOB</name>
<dbReference type="Proteomes" id="UP000248916">
    <property type="component" value="Unassembled WGS sequence"/>
</dbReference>
<comment type="caution">
    <text evidence="1">The sequence shown here is derived from an EMBL/GenBank/DDBJ whole genome shotgun (WGS) entry which is preliminary data.</text>
</comment>
<accession>A0A2W7NJU8</accession>
<dbReference type="InterPro" id="IPR029069">
    <property type="entry name" value="HotDog_dom_sf"/>
</dbReference>
<evidence type="ECO:0000313" key="2">
    <source>
        <dbReference type="Proteomes" id="UP000248916"/>
    </source>
</evidence>
<reference evidence="1 2" key="1">
    <citation type="submission" date="2018-06" db="EMBL/GenBank/DDBJ databases">
        <title>Genomic Encyclopedia of Archaeal and Bacterial Type Strains, Phase II (KMG-II): from individual species to whole genera.</title>
        <authorList>
            <person name="Goeker M."/>
        </authorList>
    </citation>
    <scope>NUCLEOTIDE SEQUENCE [LARGE SCALE GENOMIC DNA]</scope>
    <source>
        <strain evidence="1 2">DSM 22009</strain>
    </source>
</reference>
<evidence type="ECO:0000313" key="1">
    <source>
        <dbReference type="EMBL" id="PZX16974.1"/>
    </source>
</evidence>
<organism evidence="1 2">
    <name type="scientific">Palleronia aestuarii</name>
    <dbReference type="NCBI Taxonomy" id="568105"/>
    <lineage>
        <taxon>Bacteria</taxon>
        <taxon>Pseudomonadati</taxon>
        <taxon>Pseudomonadota</taxon>
        <taxon>Alphaproteobacteria</taxon>
        <taxon>Rhodobacterales</taxon>
        <taxon>Roseobacteraceae</taxon>
        <taxon>Palleronia</taxon>
    </lineage>
</organism>